<comment type="caution">
    <text evidence="1">The sequence shown here is derived from an EMBL/GenBank/DDBJ whole genome shotgun (WGS) entry which is preliminary data.</text>
</comment>
<keyword evidence="1" id="KW-0346">Stress response</keyword>
<dbReference type="EMBL" id="BJCH01000034">
    <property type="protein sequence ID" value="GCL47108.1"/>
    <property type="molecule type" value="Genomic_DNA"/>
</dbReference>
<accession>A0A6H9FVI5</accession>
<protein>
    <submittedName>
        <fullName evidence="1">Heat shock protein 70</fullName>
    </submittedName>
</protein>
<evidence type="ECO:0000313" key="2">
    <source>
        <dbReference type="Proteomes" id="UP000438874"/>
    </source>
</evidence>
<name>A0A6H9FVI5_MICAE</name>
<dbReference type="Proteomes" id="UP000438874">
    <property type="component" value="Unassembled WGS sequence"/>
</dbReference>
<sequence>MAVYFDGDKLITRSLSNGETSVQPLNDREGARSIAQLDPLGLPGKDRIKVQFWIDDQCFLRINVEDLLSQELLLNNQIVTKLS</sequence>
<evidence type="ECO:0000313" key="1">
    <source>
        <dbReference type="EMBL" id="GCL47108.1"/>
    </source>
</evidence>
<proteinExistence type="predicted"/>
<gene>
    <name evidence="1" type="primary">dnaK_4</name>
    <name evidence="1" type="ORF">NIES3787_28080</name>
</gene>
<dbReference type="AlphaFoldDB" id="A0A6H9FVI5"/>
<organism evidence="1 2">
    <name type="scientific">Microcystis aeruginosa NIES-3787</name>
    <dbReference type="NCBI Taxonomy" id="2517782"/>
    <lineage>
        <taxon>Bacteria</taxon>
        <taxon>Bacillati</taxon>
        <taxon>Cyanobacteriota</taxon>
        <taxon>Cyanophyceae</taxon>
        <taxon>Oscillatoriophycideae</taxon>
        <taxon>Chroococcales</taxon>
        <taxon>Microcystaceae</taxon>
        <taxon>Microcystis</taxon>
    </lineage>
</organism>
<reference evidence="1 2" key="1">
    <citation type="submission" date="2019-02" db="EMBL/GenBank/DDBJ databases">
        <title>Draft genome sequence of Arthrospira platensis NIES-3787.</title>
        <authorList>
            <person name="Yamaguchi H."/>
            <person name="Suzuki S."/>
            <person name="Kawachi M."/>
        </authorList>
    </citation>
    <scope>NUCLEOTIDE SEQUENCE [LARGE SCALE GENOMIC DNA]</scope>
    <source>
        <strain evidence="1 2">NIES-3787</strain>
    </source>
</reference>